<dbReference type="RefSeq" id="WP_185112778.1">
    <property type="nucleotide sequence ID" value="NZ_BAAAXY010000041.1"/>
</dbReference>
<organism evidence="1 2">
    <name type="scientific">Nonomuraea rubra</name>
    <dbReference type="NCBI Taxonomy" id="46180"/>
    <lineage>
        <taxon>Bacteria</taxon>
        <taxon>Bacillati</taxon>
        <taxon>Actinomycetota</taxon>
        <taxon>Actinomycetes</taxon>
        <taxon>Streptosporangiales</taxon>
        <taxon>Streptosporangiaceae</taxon>
        <taxon>Nonomuraea</taxon>
    </lineage>
</organism>
<dbReference type="AlphaFoldDB" id="A0A7X0NXQ1"/>
<accession>A0A7X0NXQ1</accession>
<gene>
    <name evidence="1" type="ORF">HD593_006335</name>
</gene>
<sequence length="73" mass="8082">MPFSIRLIVLRSNTGHLAELLLLPPGRTREQFRDVYGSVFPGARFDDLGFALAMVWTAPASGEIALMSGFERD</sequence>
<dbReference type="EMBL" id="JACHMI010000001">
    <property type="protein sequence ID" value="MBB6551540.1"/>
    <property type="molecule type" value="Genomic_DNA"/>
</dbReference>
<protein>
    <submittedName>
        <fullName evidence="1">Uncharacterized protein</fullName>
    </submittedName>
</protein>
<evidence type="ECO:0000313" key="2">
    <source>
        <dbReference type="Proteomes" id="UP000565579"/>
    </source>
</evidence>
<reference evidence="1 2" key="1">
    <citation type="submission" date="2020-08" db="EMBL/GenBank/DDBJ databases">
        <title>Sequencing the genomes of 1000 actinobacteria strains.</title>
        <authorList>
            <person name="Klenk H.-P."/>
        </authorList>
    </citation>
    <scope>NUCLEOTIDE SEQUENCE [LARGE SCALE GENOMIC DNA]</scope>
    <source>
        <strain evidence="1 2">DSM 43768</strain>
    </source>
</reference>
<comment type="caution">
    <text evidence="1">The sequence shown here is derived from an EMBL/GenBank/DDBJ whole genome shotgun (WGS) entry which is preliminary data.</text>
</comment>
<name>A0A7X0NXQ1_9ACTN</name>
<evidence type="ECO:0000313" key="1">
    <source>
        <dbReference type="EMBL" id="MBB6551540.1"/>
    </source>
</evidence>
<proteinExistence type="predicted"/>
<dbReference type="Proteomes" id="UP000565579">
    <property type="component" value="Unassembled WGS sequence"/>
</dbReference>
<keyword evidence="2" id="KW-1185">Reference proteome</keyword>